<accession>A0A1B6KB36</accession>
<dbReference type="PANTHER" id="PTHR12117:SF0">
    <property type="entry name" value="PROLYL 3-HYDROXYLASE OGFOD1"/>
    <property type="match status" value="1"/>
</dbReference>
<gene>
    <name evidence="4" type="ORF">g.14879</name>
</gene>
<evidence type="ECO:0000313" key="4">
    <source>
        <dbReference type="EMBL" id="JAT08650.1"/>
    </source>
</evidence>
<dbReference type="InterPro" id="IPR039558">
    <property type="entry name" value="TPA1/OFD1_N"/>
</dbReference>
<feature type="domain" description="Prolyl 3,4-dihydroxylase TPA1/OFD1 N-terminal" evidence="3">
    <location>
        <begin position="7"/>
        <end position="46"/>
    </location>
</feature>
<sequence>VSGKYRDVFIPEFNSMVAFEVSETSYHEVQEVFSNKCRLSVNGWYHLKGKDGYQMKKVKVDKMPPFMKTPLFEFDRIQEGMSKKNILSVLEPKYLSEETVRSLGEVLKNNNLVSPKGFLTDKLYEACAEELRSSRLHWHLEGPPDHRNYEVLKTRKDDHDCICVEDLPINSSVNRLLNFLMSDYWLSFLGRITQQEFAVLNESAFPPTCMVEVQRWKEGSYSLLADNDFLNTNASVEVIFFFNVDEHYFETNEKTNYNEERNGPSYKYTGNIILSLSNDISLQDQKELARIKRTRIINTLKLNDIRSLRPMGSNMSENTWKKIKKMVDDKIKRMKEYRSKNESFRTSTLMKAPENNTMMILVRDQHMPTVYHSYMKRQGETGEPQTRYHSVTVTYLTAGQAEDERFEEV</sequence>
<name>A0A1B6KB36_9HEMI</name>
<organism evidence="4">
    <name type="scientific">Graphocephala atropunctata</name>
    <dbReference type="NCBI Taxonomy" id="36148"/>
    <lineage>
        <taxon>Eukaryota</taxon>
        <taxon>Metazoa</taxon>
        <taxon>Ecdysozoa</taxon>
        <taxon>Arthropoda</taxon>
        <taxon>Hexapoda</taxon>
        <taxon>Insecta</taxon>
        <taxon>Pterygota</taxon>
        <taxon>Neoptera</taxon>
        <taxon>Paraneoptera</taxon>
        <taxon>Hemiptera</taxon>
        <taxon>Auchenorrhyncha</taxon>
        <taxon>Membracoidea</taxon>
        <taxon>Cicadellidae</taxon>
        <taxon>Cicadellinae</taxon>
        <taxon>Cicadellini</taxon>
        <taxon>Graphocephala</taxon>
    </lineage>
</organism>
<dbReference type="Pfam" id="PF13661">
    <property type="entry name" value="2OG-FeII_Oxy_4"/>
    <property type="match status" value="1"/>
</dbReference>
<evidence type="ECO:0000256" key="1">
    <source>
        <dbReference type="ARBA" id="ARBA00022896"/>
    </source>
</evidence>
<keyword evidence="1" id="KW-0847">Vitamin C</keyword>
<protein>
    <submittedName>
        <fullName evidence="4">Uncharacterized protein</fullName>
    </submittedName>
</protein>
<evidence type="ECO:0000259" key="2">
    <source>
        <dbReference type="Pfam" id="PF10637"/>
    </source>
</evidence>
<evidence type="ECO:0000259" key="3">
    <source>
        <dbReference type="Pfam" id="PF13661"/>
    </source>
</evidence>
<reference evidence="4" key="1">
    <citation type="submission" date="2015-11" db="EMBL/GenBank/DDBJ databases">
        <title>De novo transcriptome assembly of four potential Pierce s Disease insect vectors from Arizona vineyards.</title>
        <authorList>
            <person name="Tassone E.E."/>
        </authorList>
    </citation>
    <scope>NUCLEOTIDE SEQUENCE</scope>
</reference>
<dbReference type="GO" id="GO:0005506">
    <property type="term" value="F:iron ion binding"/>
    <property type="evidence" value="ECO:0007669"/>
    <property type="project" value="InterPro"/>
</dbReference>
<dbReference type="GO" id="GO:0016706">
    <property type="term" value="F:2-oxoglutarate-dependent dioxygenase activity"/>
    <property type="evidence" value="ECO:0007669"/>
    <property type="project" value="InterPro"/>
</dbReference>
<dbReference type="GO" id="GO:0031418">
    <property type="term" value="F:L-ascorbic acid binding"/>
    <property type="evidence" value="ECO:0007669"/>
    <property type="project" value="UniProtKB-KW"/>
</dbReference>
<dbReference type="EMBL" id="GEBQ01031327">
    <property type="protein sequence ID" value="JAT08650.1"/>
    <property type="molecule type" value="Transcribed_RNA"/>
</dbReference>
<dbReference type="AlphaFoldDB" id="A0A1B6KB36"/>
<proteinExistence type="predicted"/>
<dbReference type="InterPro" id="IPR019601">
    <property type="entry name" value="Oxoglutarate/Fe-dep_Oase_C"/>
</dbReference>
<feature type="domain" description="Oxoglutarate/iron-dependent oxygenase C-terminal degradation" evidence="2">
    <location>
        <begin position="88"/>
        <end position="271"/>
    </location>
</feature>
<dbReference type="InterPro" id="IPR051842">
    <property type="entry name" value="uS12_prolyl_hydroxylase"/>
</dbReference>
<dbReference type="PANTHER" id="PTHR12117">
    <property type="entry name" value="HISTONE ACETYLTRANSFERASE COMPLEX"/>
    <property type="match status" value="1"/>
</dbReference>
<dbReference type="Pfam" id="PF10637">
    <property type="entry name" value="Ofd1_CTDD"/>
    <property type="match status" value="1"/>
</dbReference>
<feature type="non-terminal residue" evidence="4">
    <location>
        <position position="1"/>
    </location>
</feature>
<dbReference type="Gene3D" id="2.60.120.620">
    <property type="entry name" value="q2cbj1_9rhob like domain"/>
    <property type="match status" value="2"/>
</dbReference>